<sequence length="97" mass="11252">MKLTVEISMYPLHDDYLTPIKWFIERLASYPNIERRTTATCTQVQGDFDEVMAMLSAEMKAGYQKFGKAIFVCKFLQGPLELDYQDEFGKAQAKERD</sequence>
<protein>
    <recommendedName>
        <fullName evidence="3">Thiamin/hydroxymethyl pyrimidine-binding YkoF putative domain-containing protein</fullName>
    </recommendedName>
</protein>
<organism evidence="1 2">
    <name type="scientific">Paraferrimonas haliotis</name>
    <dbReference type="NCBI Taxonomy" id="2013866"/>
    <lineage>
        <taxon>Bacteria</taxon>
        <taxon>Pseudomonadati</taxon>
        <taxon>Pseudomonadota</taxon>
        <taxon>Gammaproteobacteria</taxon>
        <taxon>Alteromonadales</taxon>
        <taxon>Ferrimonadaceae</taxon>
        <taxon>Paraferrimonas</taxon>
    </lineage>
</organism>
<comment type="caution">
    <text evidence="1">The sequence shown here is derived from an EMBL/GenBank/DDBJ whole genome shotgun (WGS) entry which is preliminary data.</text>
</comment>
<evidence type="ECO:0000313" key="1">
    <source>
        <dbReference type="EMBL" id="GLS84703.1"/>
    </source>
</evidence>
<evidence type="ECO:0008006" key="3">
    <source>
        <dbReference type="Google" id="ProtNLM"/>
    </source>
</evidence>
<evidence type="ECO:0000313" key="2">
    <source>
        <dbReference type="Proteomes" id="UP001157439"/>
    </source>
</evidence>
<dbReference type="RefSeq" id="WP_095500322.1">
    <property type="nucleotide sequence ID" value="NZ_BSPO01000003.1"/>
</dbReference>
<name>A0AA37TPQ5_9GAMM</name>
<gene>
    <name evidence="1" type="primary">ykoF</name>
    <name evidence="1" type="ORF">GCM10007894_26800</name>
</gene>
<reference evidence="1 2" key="1">
    <citation type="journal article" date="2014" name="Int. J. Syst. Evol. Microbiol.">
        <title>Complete genome sequence of Corynebacterium casei LMG S-19264T (=DSM 44701T), isolated from a smear-ripened cheese.</title>
        <authorList>
            <consortium name="US DOE Joint Genome Institute (JGI-PGF)"/>
            <person name="Walter F."/>
            <person name="Albersmeier A."/>
            <person name="Kalinowski J."/>
            <person name="Ruckert C."/>
        </authorList>
    </citation>
    <scope>NUCLEOTIDE SEQUENCE [LARGE SCALE GENOMIC DNA]</scope>
    <source>
        <strain evidence="1 2">NBRC 112785</strain>
    </source>
</reference>
<dbReference type="SUPFAM" id="SSF89957">
    <property type="entry name" value="MTH1187/YkoF-like"/>
    <property type="match status" value="1"/>
</dbReference>
<dbReference type="InterPro" id="IPR029756">
    <property type="entry name" value="MTH1187/YkoF-like"/>
</dbReference>
<dbReference type="Proteomes" id="UP001157439">
    <property type="component" value="Unassembled WGS sequence"/>
</dbReference>
<proteinExistence type="predicted"/>
<dbReference type="Gene3D" id="3.30.70.930">
    <property type="match status" value="1"/>
</dbReference>
<keyword evidence="2" id="KW-1185">Reference proteome</keyword>
<dbReference type="EMBL" id="BSPO01000003">
    <property type="protein sequence ID" value="GLS84703.1"/>
    <property type="molecule type" value="Genomic_DNA"/>
</dbReference>
<dbReference type="AlphaFoldDB" id="A0AA37TPQ5"/>
<accession>A0AA37TPQ5</accession>